<reference evidence="6 7" key="1">
    <citation type="submission" date="2016-03" db="EMBL/GenBank/DDBJ databases">
        <title>Comparative genomics of the ectomycorrhizal sister species Rhizopogon vinicolor and Rhizopogon vesiculosus (Basidiomycota: Boletales) reveals a divergence of the mating type B locus.</title>
        <authorList>
            <person name="Mujic A.B."/>
            <person name="Kuo A."/>
            <person name="Tritt A."/>
            <person name="Lipzen A."/>
            <person name="Chen C."/>
            <person name="Johnson J."/>
            <person name="Sharma A."/>
            <person name="Barry K."/>
            <person name="Grigoriev I.V."/>
            <person name="Spatafora J.W."/>
        </authorList>
    </citation>
    <scope>NUCLEOTIDE SEQUENCE [LARGE SCALE GENOMIC DNA]</scope>
    <source>
        <strain evidence="6 7">AM-OR11-056</strain>
    </source>
</reference>
<evidence type="ECO:0000256" key="5">
    <source>
        <dbReference type="SAM" id="Phobius"/>
    </source>
</evidence>
<keyword evidence="2 5" id="KW-0812">Transmembrane</keyword>
<accession>A0A1J8QMM4</accession>
<evidence type="ECO:0000256" key="1">
    <source>
        <dbReference type="ARBA" id="ARBA00004141"/>
    </source>
</evidence>
<dbReference type="Proteomes" id="UP000183567">
    <property type="component" value="Unassembled WGS sequence"/>
</dbReference>
<comment type="caution">
    <text evidence="6">The sequence shown here is derived from an EMBL/GenBank/DDBJ whole genome shotgun (WGS) entry which is preliminary data.</text>
</comment>
<keyword evidence="7" id="KW-1185">Reference proteome</keyword>
<dbReference type="STRING" id="180088.A0A1J8QMM4"/>
<dbReference type="EMBL" id="LVVM01003549">
    <property type="protein sequence ID" value="OJA14656.1"/>
    <property type="molecule type" value="Genomic_DNA"/>
</dbReference>
<gene>
    <name evidence="6" type="ORF">AZE42_02665</name>
</gene>
<dbReference type="AlphaFoldDB" id="A0A1J8QMM4"/>
<feature type="transmembrane region" description="Helical" evidence="5">
    <location>
        <begin position="103"/>
        <end position="136"/>
    </location>
</feature>
<feature type="transmembrane region" description="Helical" evidence="5">
    <location>
        <begin position="237"/>
        <end position="262"/>
    </location>
</feature>
<evidence type="ECO:0000313" key="7">
    <source>
        <dbReference type="Proteomes" id="UP000183567"/>
    </source>
</evidence>
<dbReference type="PANTHER" id="PTHR42723">
    <property type="entry name" value="CHLOROPHYLL SYNTHASE"/>
    <property type="match status" value="1"/>
</dbReference>
<evidence type="ECO:0000256" key="3">
    <source>
        <dbReference type="ARBA" id="ARBA00022989"/>
    </source>
</evidence>
<dbReference type="InterPro" id="IPR000537">
    <property type="entry name" value="UbiA_prenyltransferase"/>
</dbReference>
<dbReference type="Pfam" id="PF01040">
    <property type="entry name" value="UbiA"/>
    <property type="match status" value="1"/>
</dbReference>
<keyword evidence="4 5" id="KW-0472">Membrane</keyword>
<feature type="transmembrane region" description="Helical" evidence="5">
    <location>
        <begin position="151"/>
        <end position="170"/>
    </location>
</feature>
<organism evidence="6 7">
    <name type="scientific">Rhizopogon vesiculosus</name>
    <dbReference type="NCBI Taxonomy" id="180088"/>
    <lineage>
        <taxon>Eukaryota</taxon>
        <taxon>Fungi</taxon>
        <taxon>Dikarya</taxon>
        <taxon>Basidiomycota</taxon>
        <taxon>Agaricomycotina</taxon>
        <taxon>Agaricomycetes</taxon>
        <taxon>Agaricomycetidae</taxon>
        <taxon>Boletales</taxon>
        <taxon>Suillineae</taxon>
        <taxon>Rhizopogonaceae</taxon>
        <taxon>Rhizopogon</taxon>
    </lineage>
</organism>
<evidence type="ECO:0008006" key="8">
    <source>
        <dbReference type="Google" id="ProtNLM"/>
    </source>
</evidence>
<evidence type="ECO:0000256" key="2">
    <source>
        <dbReference type="ARBA" id="ARBA00022692"/>
    </source>
</evidence>
<dbReference type="PANTHER" id="PTHR42723:SF1">
    <property type="entry name" value="CHLOROPHYLL SYNTHASE, CHLOROPLASTIC"/>
    <property type="match status" value="1"/>
</dbReference>
<dbReference type="GO" id="GO:0016020">
    <property type="term" value="C:membrane"/>
    <property type="evidence" value="ECO:0007669"/>
    <property type="project" value="UniProtKB-SubCell"/>
</dbReference>
<dbReference type="OrthoDB" id="434972at2759"/>
<sequence length="297" mass="33031">MKNMPGFAVTTVRSTLQCLHHFETAWLFTRSDFKTIVLPVMTFANVLSPRHDPLALSCSLCWLWLQLFQGNVSNQSYAADEDALNKPWRPMPSGRISVKNARVLRWALMVVCLGYSSLFSTNVLMTSVLFTVLVIVHDDLGLSGHPIGKSLLNVGAYVCFEYGSTLILSGRSSLDRTSMTALLCSGLVILGTIHVQDFEDLSGDRAAGRQTLPIVAPEGSRIYTLCILPLTSLVLAYFWSLGHLCSVLFVSMGCGIGFRCFLVRDEAGDRITYRLYNVWLMSAHLLPAHTRFHAFSW</sequence>
<dbReference type="Gene3D" id="1.10.357.140">
    <property type="entry name" value="UbiA prenyltransferase"/>
    <property type="match status" value="1"/>
</dbReference>
<evidence type="ECO:0000256" key="4">
    <source>
        <dbReference type="ARBA" id="ARBA00023136"/>
    </source>
</evidence>
<proteinExistence type="predicted"/>
<dbReference type="InterPro" id="IPR044878">
    <property type="entry name" value="UbiA_sf"/>
</dbReference>
<name>A0A1J8QMM4_9AGAM</name>
<dbReference type="CDD" id="cd13965">
    <property type="entry name" value="PT_UbiA_3"/>
    <property type="match status" value="1"/>
</dbReference>
<dbReference type="InterPro" id="IPR050475">
    <property type="entry name" value="Prenyltransferase_related"/>
</dbReference>
<evidence type="ECO:0000313" key="6">
    <source>
        <dbReference type="EMBL" id="OJA14656.1"/>
    </source>
</evidence>
<protein>
    <recommendedName>
        <fullName evidence="8">UbiA prenyltransferase</fullName>
    </recommendedName>
</protein>
<comment type="subcellular location">
    <subcellularLocation>
        <location evidence="1">Membrane</location>
        <topology evidence="1">Multi-pass membrane protein</topology>
    </subcellularLocation>
</comment>
<dbReference type="GO" id="GO:0016765">
    <property type="term" value="F:transferase activity, transferring alkyl or aryl (other than methyl) groups"/>
    <property type="evidence" value="ECO:0007669"/>
    <property type="project" value="InterPro"/>
</dbReference>
<keyword evidence="3 5" id="KW-1133">Transmembrane helix</keyword>